<dbReference type="OrthoDB" id="337010at2157"/>
<dbReference type="RefSeq" id="WP_121920579.1">
    <property type="nucleotide sequence ID" value="NZ_CP034145.1"/>
</dbReference>
<dbReference type="GO" id="GO:0046655">
    <property type="term" value="P:folic acid metabolic process"/>
    <property type="evidence" value="ECO:0007669"/>
    <property type="project" value="TreeGrafter"/>
</dbReference>
<keyword evidence="4" id="KW-0521">NADP</keyword>
<dbReference type="CDD" id="cd00209">
    <property type="entry name" value="DHFR"/>
    <property type="match status" value="1"/>
</dbReference>
<evidence type="ECO:0000259" key="6">
    <source>
        <dbReference type="PROSITE" id="PS51330"/>
    </source>
</evidence>
<evidence type="ECO:0000313" key="8">
    <source>
        <dbReference type="EMBL" id="RMB18502.1"/>
    </source>
</evidence>
<gene>
    <name evidence="8" type="ORF">ATH50_1962</name>
    <name evidence="7" type="ORF">DU502_12075</name>
</gene>
<dbReference type="GO" id="GO:0046452">
    <property type="term" value="P:dihydrofolate metabolic process"/>
    <property type="evidence" value="ECO:0007669"/>
    <property type="project" value="TreeGrafter"/>
</dbReference>
<reference evidence="7 10" key="2">
    <citation type="submission" date="2018-07" db="EMBL/GenBank/DDBJ databases">
        <title>Genome sequences of Haloplanus aerogenes JCM 16430T.</title>
        <authorList>
            <person name="Kim Y.B."/>
            <person name="Roh S.W."/>
        </authorList>
    </citation>
    <scope>NUCLEOTIDE SEQUENCE [LARGE SCALE GENOMIC DNA]</scope>
    <source>
        <strain evidence="7 10">JCM 16430</strain>
    </source>
</reference>
<name>A0A3M0DA65_9EURY</name>
<dbReference type="InterPro" id="IPR001796">
    <property type="entry name" value="DHFR_dom"/>
</dbReference>
<dbReference type="EC" id="1.5.1.3" evidence="2"/>
<dbReference type="Proteomes" id="UP000282007">
    <property type="component" value="Chromosome"/>
</dbReference>
<organism evidence="8 9">
    <name type="scientific">Haloplanus aerogenes</name>
    <dbReference type="NCBI Taxonomy" id="660522"/>
    <lineage>
        <taxon>Archaea</taxon>
        <taxon>Methanobacteriati</taxon>
        <taxon>Methanobacteriota</taxon>
        <taxon>Stenosarchaea group</taxon>
        <taxon>Halobacteria</taxon>
        <taxon>Halobacteriales</taxon>
        <taxon>Haloferacaceae</taxon>
        <taxon>Haloplanus</taxon>
    </lineage>
</organism>
<accession>A0A3M0DA65</accession>
<evidence type="ECO:0000313" key="10">
    <source>
        <dbReference type="Proteomes" id="UP000282007"/>
    </source>
</evidence>
<dbReference type="GO" id="GO:0004146">
    <property type="term" value="F:dihydrofolate reductase activity"/>
    <property type="evidence" value="ECO:0007669"/>
    <property type="project" value="UniProtKB-EC"/>
</dbReference>
<proteinExistence type="predicted"/>
<dbReference type="GO" id="GO:0006730">
    <property type="term" value="P:one-carbon metabolic process"/>
    <property type="evidence" value="ECO:0007669"/>
    <property type="project" value="UniProtKB-KW"/>
</dbReference>
<dbReference type="Gene3D" id="3.40.430.10">
    <property type="entry name" value="Dihydrofolate Reductase, subunit A"/>
    <property type="match status" value="1"/>
</dbReference>
<comment type="pathway">
    <text evidence="1">Cofactor biosynthesis; tetrahydrofolate biosynthesis; 5,6,7,8-tetrahydrofolate from 7,8-dihydrofolate: step 1/1.</text>
</comment>
<dbReference type="PROSITE" id="PS51330">
    <property type="entry name" value="DHFR_2"/>
    <property type="match status" value="1"/>
</dbReference>
<dbReference type="GeneID" id="38472035"/>
<evidence type="ECO:0000256" key="1">
    <source>
        <dbReference type="ARBA" id="ARBA00004903"/>
    </source>
</evidence>
<dbReference type="EMBL" id="CP034145">
    <property type="protein sequence ID" value="AZH26049.1"/>
    <property type="molecule type" value="Genomic_DNA"/>
</dbReference>
<dbReference type="InterPro" id="IPR012259">
    <property type="entry name" value="DHFR"/>
</dbReference>
<feature type="domain" description="DHFR" evidence="6">
    <location>
        <begin position="2"/>
        <end position="164"/>
    </location>
</feature>
<dbReference type="SUPFAM" id="SSF53597">
    <property type="entry name" value="Dihydrofolate reductase-like"/>
    <property type="match status" value="1"/>
</dbReference>
<evidence type="ECO:0000256" key="3">
    <source>
        <dbReference type="ARBA" id="ARBA00022563"/>
    </source>
</evidence>
<dbReference type="AlphaFoldDB" id="A0A3M0DA65"/>
<evidence type="ECO:0000256" key="2">
    <source>
        <dbReference type="ARBA" id="ARBA00012856"/>
    </source>
</evidence>
<dbReference type="KEGG" id="haer:DU502_12075"/>
<evidence type="ECO:0000313" key="7">
    <source>
        <dbReference type="EMBL" id="AZH26049.1"/>
    </source>
</evidence>
<keyword evidence="3" id="KW-0554">One-carbon metabolism</keyword>
<dbReference type="PANTHER" id="PTHR48069">
    <property type="entry name" value="DIHYDROFOLATE REDUCTASE"/>
    <property type="match status" value="1"/>
</dbReference>
<dbReference type="GO" id="GO:0046654">
    <property type="term" value="P:tetrahydrofolate biosynthetic process"/>
    <property type="evidence" value="ECO:0007669"/>
    <property type="project" value="InterPro"/>
</dbReference>
<reference evidence="8 9" key="1">
    <citation type="journal article" date="2015" name="Stand. Genomic Sci.">
        <title>Genomic Encyclopedia of Bacterial and Archaeal Type Strains, Phase III: the genomes of soil and plant-associated and newly described type strains.</title>
        <authorList>
            <person name="Whitman W.B."/>
            <person name="Woyke T."/>
            <person name="Klenk H.P."/>
            <person name="Zhou Y."/>
            <person name="Lilburn T.G."/>
            <person name="Beck B.J."/>
            <person name="De Vos P."/>
            <person name="Vandamme P."/>
            <person name="Eisen J.A."/>
            <person name="Garrity G."/>
            <person name="Hugenholtz P."/>
            <person name="Kyrpides N.C."/>
        </authorList>
    </citation>
    <scope>NUCLEOTIDE SEQUENCE [LARGE SCALE GENOMIC DNA]</scope>
    <source>
        <strain evidence="8 9">CGMCC 1.10124</strain>
    </source>
</reference>
<dbReference type="PANTHER" id="PTHR48069:SF3">
    <property type="entry name" value="DIHYDROFOLATE REDUCTASE"/>
    <property type="match status" value="1"/>
</dbReference>
<evidence type="ECO:0000313" key="9">
    <source>
        <dbReference type="Proteomes" id="UP000277326"/>
    </source>
</evidence>
<dbReference type="GO" id="GO:0050661">
    <property type="term" value="F:NADP binding"/>
    <property type="evidence" value="ECO:0007669"/>
    <property type="project" value="InterPro"/>
</dbReference>
<dbReference type="Proteomes" id="UP000277326">
    <property type="component" value="Unassembled WGS sequence"/>
</dbReference>
<dbReference type="PRINTS" id="PR00070">
    <property type="entry name" value="DHFR"/>
</dbReference>
<evidence type="ECO:0000256" key="4">
    <source>
        <dbReference type="ARBA" id="ARBA00022857"/>
    </source>
</evidence>
<dbReference type="GO" id="GO:0005829">
    <property type="term" value="C:cytosol"/>
    <property type="evidence" value="ECO:0007669"/>
    <property type="project" value="TreeGrafter"/>
</dbReference>
<dbReference type="Pfam" id="PF00186">
    <property type="entry name" value="DHFR_1"/>
    <property type="match status" value="1"/>
</dbReference>
<keyword evidence="5" id="KW-0560">Oxidoreductase</keyword>
<dbReference type="InterPro" id="IPR024072">
    <property type="entry name" value="DHFR-like_dom_sf"/>
</dbReference>
<sequence>MTLIAVAAMTEDRIVADASGVPWDHPEDVRQYKRRVADAPVIVGRTTYEGMRPDPPGRRQIVLSRSAPTYPEATATVVDGVEAALAAVDEGETVYVIGGGQVYEAFLPHYDTMVLTVVEDEIEPTAEMRFFPAWDRSAWTLTRTDDSYDGFRIEFWERDESTAD</sequence>
<dbReference type="EMBL" id="REFS01000003">
    <property type="protein sequence ID" value="RMB18502.1"/>
    <property type="molecule type" value="Genomic_DNA"/>
</dbReference>
<evidence type="ECO:0000256" key="5">
    <source>
        <dbReference type="ARBA" id="ARBA00023002"/>
    </source>
</evidence>
<keyword evidence="10" id="KW-1185">Reference proteome</keyword>
<reference evidence="8" key="3">
    <citation type="submission" date="2018-10" db="EMBL/GenBank/DDBJ databases">
        <authorList>
            <person name="Whitman W."/>
            <person name="Huntemann M."/>
            <person name="Clum A."/>
            <person name="Pillay M."/>
            <person name="Palaniappan K."/>
            <person name="Varghese N."/>
            <person name="Mikhailova N."/>
            <person name="Stamatis D."/>
            <person name="Reddy T."/>
            <person name="Daum C."/>
            <person name="Shapiro N."/>
            <person name="Ivanova N."/>
            <person name="Kyrpides N."/>
            <person name="Woyke T."/>
        </authorList>
    </citation>
    <scope>NUCLEOTIDE SEQUENCE</scope>
    <source>
        <strain evidence="8">CGMCC 1.10124</strain>
    </source>
</reference>
<protein>
    <recommendedName>
        <fullName evidence="2">dihydrofolate reductase</fullName>
        <ecNumber evidence="2">1.5.1.3</ecNumber>
    </recommendedName>
</protein>